<sequence>MTKKLFNETEWHKWGDLYIFIDPFTATNLNFTPRTMTTQKSTIRRIYDFYADGFKTLSPWARNMWAIILIKLFIMFVIFKLFFFRDTLKNRFPTDQERSNHVIEQITTPKNHHNNGAH</sequence>
<evidence type="ECO:0000313" key="3">
    <source>
        <dbReference type="Proteomes" id="UP000249239"/>
    </source>
</evidence>
<keyword evidence="3" id="KW-1185">Reference proteome</keyword>
<keyword evidence="1" id="KW-0472">Membrane</keyword>
<keyword evidence="1" id="KW-1133">Transmembrane helix</keyword>
<evidence type="ECO:0000256" key="1">
    <source>
        <dbReference type="SAM" id="Phobius"/>
    </source>
</evidence>
<organism evidence="2 3">
    <name type="scientific">Breznakibacter xylanolyticus</name>
    <dbReference type="NCBI Taxonomy" id="990"/>
    <lineage>
        <taxon>Bacteria</taxon>
        <taxon>Pseudomonadati</taxon>
        <taxon>Bacteroidota</taxon>
        <taxon>Bacteroidia</taxon>
        <taxon>Marinilabiliales</taxon>
        <taxon>Marinilabiliaceae</taxon>
        <taxon>Breznakibacter</taxon>
    </lineage>
</organism>
<comment type="caution">
    <text evidence="2">The sequence shown here is derived from an EMBL/GenBank/DDBJ whole genome shotgun (WGS) entry which is preliminary data.</text>
</comment>
<keyword evidence="1" id="KW-0812">Transmembrane</keyword>
<dbReference type="Proteomes" id="UP000249239">
    <property type="component" value="Unassembled WGS sequence"/>
</dbReference>
<dbReference type="Pfam" id="PF14899">
    <property type="entry name" value="DUF4492"/>
    <property type="match status" value="1"/>
</dbReference>
<accession>A0A2W7P1Y2</accession>
<dbReference type="EMBL" id="QKZK01000009">
    <property type="protein sequence ID" value="PZX17452.1"/>
    <property type="molecule type" value="Genomic_DNA"/>
</dbReference>
<dbReference type="InterPro" id="IPR027853">
    <property type="entry name" value="DUF4492"/>
</dbReference>
<name>A0A2W7P1Y2_9BACT</name>
<evidence type="ECO:0000313" key="2">
    <source>
        <dbReference type="EMBL" id="PZX17452.1"/>
    </source>
</evidence>
<proteinExistence type="predicted"/>
<feature type="transmembrane region" description="Helical" evidence="1">
    <location>
        <begin position="64"/>
        <end position="83"/>
    </location>
</feature>
<reference evidence="2 3" key="1">
    <citation type="submission" date="2018-06" db="EMBL/GenBank/DDBJ databases">
        <title>Genomic Encyclopedia of Archaeal and Bacterial Type Strains, Phase II (KMG-II): from individual species to whole genera.</title>
        <authorList>
            <person name="Goeker M."/>
        </authorList>
    </citation>
    <scope>NUCLEOTIDE SEQUENCE [LARGE SCALE GENOMIC DNA]</scope>
    <source>
        <strain evidence="2 3">DSM 6779</strain>
    </source>
</reference>
<gene>
    <name evidence="2" type="ORF">LX69_01502</name>
</gene>
<protein>
    <submittedName>
        <fullName evidence="2">Uncharacterized protein DUF4492</fullName>
    </submittedName>
</protein>
<dbReference type="AlphaFoldDB" id="A0A2W7P1Y2"/>